<name>A0A510WHT1_ENTTH</name>
<protein>
    <recommendedName>
        <fullName evidence="9">Ascorbate-specific PTS system EIIA component</fullName>
    </recommendedName>
    <alternativeName>
        <fullName evidence="10">Ascorbate-specific phosphotransferase enzyme IIA component</fullName>
    </alternativeName>
</protein>
<keyword evidence="2" id="KW-0813">Transport</keyword>
<comment type="subcellular location">
    <subcellularLocation>
        <location evidence="1">Cytoplasm</location>
    </subcellularLocation>
</comment>
<evidence type="ECO:0000256" key="6">
    <source>
        <dbReference type="ARBA" id="ARBA00022683"/>
    </source>
</evidence>
<dbReference type="InterPro" id="IPR002178">
    <property type="entry name" value="PTS_EIIA_type-2_dom"/>
</dbReference>
<keyword evidence="5" id="KW-0808">Transferase</keyword>
<keyword evidence="3" id="KW-0963">Cytoplasm</keyword>
<dbReference type="InterPro" id="IPR016152">
    <property type="entry name" value="PTrfase/Anion_transptr"/>
</dbReference>
<dbReference type="PANTHER" id="PTHR36203:SF1">
    <property type="entry name" value="ASCORBATE-SPECIFIC PTS SYSTEM EIIA COMPONENT"/>
    <property type="match status" value="1"/>
</dbReference>
<gene>
    <name evidence="12" type="ORF">ETH01_06070</name>
</gene>
<dbReference type="AlphaFoldDB" id="A0A510WHT1"/>
<evidence type="ECO:0000256" key="1">
    <source>
        <dbReference type="ARBA" id="ARBA00004496"/>
    </source>
</evidence>
<evidence type="ECO:0000256" key="4">
    <source>
        <dbReference type="ARBA" id="ARBA00022553"/>
    </source>
</evidence>
<dbReference type="RefSeq" id="WP_083571953.1">
    <property type="nucleotide sequence ID" value="NZ_BJUG01000002.1"/>
</dbReference>
<evidence type="ECO:0000256" key="8">
    <source>
        <dbReference type="ARBA" id="ARBA00037387"/>
    </source>
</evidence>
<comment type="function">
    <text evidence="8">The phosphoenolpyruvate-dependent sugar phosphotransferase system (sugar PTS), a major carbohydrate active transport system, catalyzes the phosphorylation of incoming sugar substrates concomitantly with their translocation across the cell membrane. The enzyme II UlaABC PTS system is involved in ascorbate transport.</text>
</comment>
<dbReference type="InterPro" id="IPR051351">
    <property type="entry name" value="Ascorbate-PTS_EIIA_comp"/>
</dbReference>
<dbReference type="PANTHER" id="PTHR36203">
    <property type="entry name" value="ASCORBATE-SPECIFIC PTS SYSTEM EIIA COMPONENT"/>
    <property type="match status" value="1"/>
</dbReference>
<dbReference type="Pfam" id="PF00359">
    <property type="entry name" value="PTS_EIIA_2"/>
    <property type="match status" value="1"/>
</dbReference>
<feature type="domain" description="PTS EIIA type-2" evidence="11">
    <location>
        <begin position="7"/>
        <end position="148"/>
    </location>
</feature>
<evidence type="ECO:0000313" key="12">
    <source>
        <dbReference type="EMBL" id="GEK36320.1"/>
    </source>
</evidence>
<keyword evidence="6" id="KW-0598">Phosphotransferase system</keyword>
<dbReference type="Proteomes" id="UP000321361">
    <property type="component" value="Unassembled WGS sequence"/>
</dbReference>
<evidence type="ECO:0000259" key="11">
    <source>
        <dbReference type="PROSITE" id="PS51094"/>
    </source>
</evidence>
<evidence type="ECO:0000313" key="13">
    <source>
        <dbReference type="Proteomes" id="UP000321361"/>
    </source>
</evidence>
<dbReference type="OrthoDB" id="369398at2"/>
<proteinExistence type="predicted"/>
<evidence type="ECO:0000256" key="5">
    <source>
        <dbReference type="ARBA" id="ARBA00022679"/>
    </source>
</evidence>
<dbReference type="EMBL" id="BJUG01000002">
    <property type="protein sequence ID" value="GEK36320.1"/>
    <property type="molecule type" value="Genomic_DNA"/>
</dbReference>
<dbReference type="GO" id="GO:0016301">
    <property type="term" value="F:kinase activity"/>
    <property type="evidence" value="ECO:0007669"/>
    <property type="project" value="UniProtKB-KW"/>
</dbReference>
<evidence type="ECO:0000256" key="2">
    <source>
        <dbReference type="ARBA" id="ARBA00022448"/>
    </source>
</evidence>
<dbReference type="Gene3D" id="3.40.930.10">
    <property type="entry name" value="Mannitol-specific EII, Chain A"/>
    <property type="match status" value="1"/>
</dbReference>
<accession>A0A510WHT1</accession>
<sequence>MKEIEQHYLCENHLAFKSKVANWEEAVKLAAEPLLRERIIEEKYIQAMIKNVREMGTYMVLVPRVAMPHARPEAGALGTGFSILKLVEPISFGDVKNVYLIICLATDNNEAHLAMLQKISALIDEEEKIDALLETSTKTAFIKLAEKFIKEEEEL</sequence>
<evidence type="ECO:0000256" key="7">
    <source>
        <dbReference type="ARBA" id="ARBA00022777"/>
    </source>
</evidence>
<reference evidence="12 13" key="1">
    <citation type="submission" date="2019-07" db="EMBL/GenBank/DDBJ databases">
        <title>Whole genome shotgun sequence of Enterococcus thailandicus NBRC 101867.</title>
        <authorList>
            <person name="Hosoyama A."/>
            <person name="Uohara A."/>
            <person name="Ohji S."/>
            <person name="Ichikawa N."/>
        </authorList>
    </citation>
    <scope>NUCLEOTIDE SEQUENCE [LARGE SCALE GENOMIC DNA]</scope>
    <source>
        <strain evidence="12 13">NBRC 101867</strain>
    </source>
</reference>
<dbReference type="CDD" id="cd00211">
    <property type="entry name" value="PTS_IIA_fru"/>
    <property type="match status" value="1"/>
</dbReference>
<keyword evidence="7" id="KW-0418">Kinase</keyword>
<keyword evidence="4" id="KW-0597">Phosphoprotein</keyword>
<evidence type="ECO:0000256" key="3">
    <source>
        <dbReference type="ARBA" id="ARBA00022490"/>
    </source>
</evidence>
<dbReference type="GO" id="GO:0009401">
    <property type="term" value="P:phosphoenolpyruvate-dependent sugar phosphotransferase system"/>
    <property type="evidence" value="ECO:0007669"/>
    <property type="project" value="UniProtKB-KW"/>
</dbReference>
<evidence type="ECO:0000256" key="9">
    <source>
        <dbReference type="ARBA" id="ARBA00041175"/>
    </source>
</evidence>
<organism evidence="12 13">
    <name type="scientific">Enterococcus thailandicus</name>
    <dbReference type="NCBI Taxonomy" id="417368"/>
    <lineage>
        <taxon>Bacteria</taxon>
        <taxon>Bacillati</taxon>
        <taxon>Bacillota</taxon>
        <taxon>Bacilli</taxon>
        <taxon>Lactobacillales</taxon>
        <taxon>Enterococcaceae</taxon>
        <taxon>Enterococcus</taxon>
    </lineage>
</organism>
<comment type="caution">
    <text evidence="12">The sequence shown here is derived from an EMBL/GenBank/DDBJ whole genome shotgun (WGS) entry which is preliminary data.</text>
</comment>
<evidence type="ECO:0000256" key="10">
    <source>
        <dbReference type="ARBA" id="ARBA00042072"/>
    </source>
</evidence>
<dbReference type="PROSITE" id="PS51094">
    <property type="entry name" value="PTS_EIIA_TYPE_2"/>
    <property type="match status" value="1"/>
</dbReference>
<dbReference type="SUPFAM" id="SSF55804">
    <property type="entry name" value="Phoshotransferase/anion transport protein"/>
    <property type="match status" value="1"/>
</dbReference>
<dbReference type="GO" id="GO:0005737">
    <property type="term" value="C:cytoplasm"/>
    <property type="evidence" value="ECO:0007669"/>
    <property type="project" value="UniProtKB-SubCell"/>
</dbReference>